<dbReference type="AlphaFoldDB" id="A0AA38LKR9"/>
<proteinExistence type="predicted"/>
<feature type="compositionally biased region" description="Basic and acidic residues" evidence="1">
    <location>
        <begin position="1"/>
        <end position="11"/>
    </location>
</feature>
<name>A0AA38LKR9_TAXCH</name>
<organism evidence="2 3">
    <name type="scientific">Taxus chinensis</name>
    <name type="common">Chinese yew</name>
    <name type="synonym">Taxus wallichiana var. chinensis</name>
    <dbReference type="NCBI Taxonomy" id="29808"/>
    <lineage>
        <taxon>Eukaryota</taxon>
        <taxon>Viridiplantae</taxon>
        <taxon>Streptophyta</taxon>
        <taxon>Embryophyta</taxon>
        <taxon>Tracheophyta</taxon>
        <taxon>Spermatophyta</taxon>
        <taxon>Pinopsida</taxon>
        <taxon>Pinidae</taxon>
        <taxon>Conifers II</taxon>
        <taxon>Cupressales</taxon>
        <taxon>Taxaceae</taxon>
        <taxon>Taxus</taxon>
    </lineage>
</organism>
<feature type="region of interest" description="Disordered" evidence="1">
    <location>
        <begin position="367"/>
        <end position="399"/>
    </location>
</feature>
<accession>A0AA38LKR9</accession>
<protein>
    <submittedName>
        <fullName evidence="2">Uncharacterized protein</fullName>
    </submittedName>
</protein>
<comment type="caution">
    <text evidence="2">The sequence shown here is derived from an EMBL/GenBank/DDBJ whole genome shotgun (WGS) entry which is preliminary data.</text>
</comment>
<feature type="compositionally biased region" description="Basic and acidic residues" evidence="1">
    <location>
        <begin position="367"/>
        <end position="377"/>
    </location>
</feature>
<evidence type="ECO:0000256" key="1">
    <source>
        <dbReference type="SAM" id="MobiDB-lite"/>
    </source>
</evidence>
<gene>
    <name evidence="2" type="ORF">KI387_004950</name>
</gene>
<dbReference type="EMBL" id="JAHRHJ020000002">
    <property type="protein sequence ID" value="KAH9324772.1"/>
    <property type="molecule type" value="Genomic_DNA"/>
</dbReference>
<keyword evidence="3" id="KW-1185">Reference proteome</keyword>
<evidence type="ECO:0000313" key="2">
    <source>
        <dbReference type="EMBL" id="KAH9324772.1"/>
    </source>
</evidence>
<sequence>MKSWVSKEMRNGKKATSGSLYEEEHVQYPFNPTSQINGKGGARRLDLDGDRSLLAHAEEGVFIRPEERVSLFEGEKALAGGMPREKSRVAQGSRDLFHFPSSVTRTEQFKQDILSFYDPLPDNIPFKPEDRRSISFDPWKEGLTKTPFPYPLSVNPANLGQPLQTLNLEQAGNSGKEVNGQGVWKELVSTKERSDKEHGLFQMLKAQENTEQEKLENLEITVTPEKPLEELPRLPPVRLKSEEKNLNFSQEAFERGDKLDSTGSSTKATNMEGSFLLGSFLDVPVGQEIINSGGKRMMGSSRLSVSQGIAEDASELIPGHATIGDGLRESVDYPNEYWDSDEYEDDEDLGYIRQPIEDEAWFLAHEIDYPSDNEKGTGHGSIPDQQERDAGKDEDDDQYFVEEDSYFSGEQYFQSKNIEQIAGSEDPIG</sequence>
<reference evidence="2 3" key="1">
    <citation type="journal article" date="2021" name="Nat. Plants">
        <title>The Taxus genome provides insights into paclitaxel biosynthesis.</title>
        <authorList>
            <person name="Xiong X."/>
            <person name="Gou J."/>
            <person name="Liao Q."/>
            <person name="Li Y."/>
            <person name="Zhou Q."/>
            <person name="Bi G."/>
            <person name="Li C."/>
            <person name="Du R."/>
            <person name="Wang X."/>
            <person name="Sun T."/>
            <person name="Guo L."/>
            <person name="Liang H."/>
            <person name="Lu P."/>
            <person name="Wu Y."/>
            <person name="Zhang Z."/>
            <person name="Ro D.K."/>
            <person name="Shang Y."/>
            <person name="Huang S."/>
            <person name="Yan J."/>
        </authorList>
    </citation>
    <scope>NUCLEOTIDE SEQUENCE [LARGE SCALE GENOMIC DNA]</scope>
    <source>
        <strain evidence="2">Ta-2019</strain>
    </source>
</reference>
<evidence type="ECO:0000313" key="3">
    <source>
        <dbReference type="Proteomes" id="UP000824469"/>
    </source>
</evidence>
<dbReference type="Proteomes" id="UP000824469">
    <property type="component" value="Unassembled WGS sequence"/>
</dbReference>
<feature type="region of interest" description="Disordered" evidence="1">
    <location>
        <begin position="1"/>
        <end position="23"/>
    </location>
</feature>